<sequence>MPPHLRRVPYVYARHPGATAPGDVAGGANCQVYAYAVLAHFGRLVPPLRSSELWADRAATEVAEVAGPLDLVLFDGGRRADVEEGYAAHVGIHLAPDRVLHLCAEVGVPAVWTYDEFAARPRYARLLGIKRVRPAPTPASRPAPWAASRP</sequence>
<keyword evidence="1" id="KW-0378">Hydrolase</keyword>
<name>A0ABV3DG60_9ACTN</name>
<dbReference type="Gene3D" id="3.90.1720.10">
    <property type="entry name" value="endopeptidase domain like (from Nostoc punctiforme)"/>
    <property type="match status" value="1"/>
</dbReference>
<proteinExistence type="predicted"/>
<protein>
    <submittedName>
        <fullName evidence="1">Cell wall hydrolase</fullName>
    </submittedName>
</protein>
<gene>
    <name evidence="1" type="ORF">AB0C36_14650</name>
</gene>
<dbReference type="Proteomes" id="UP001551482">
    <property type="component" value="Unassembled WGS sequence"/>
</dbReference>
<accession>A0ABV3DG60</accession>
<reference evidence="1 2" key="1">
    <citation type="submission" date="2024-06" db="EMBL/GenBank/DDBJ databases">
        <title>The Natural Products Discovery Center: Release of the First 8490 Sequenced Strains for Exploring Actinobacteria Biosynthetic Diversity.</title>
        <authorList>
            <person name="Kalkreuter E."/>
            <person name="Kautsar S.A."/>
            <person name="Yang D."/>
            <person name="Bader C.D."/>
            <person name="Teijaro C.N."/>
            <person name="Fluegel L."/>
            <person name="Davis C.M."/>
            <person name="Simpson J.R."/>
            <person name="Lauterbach L."/>
            <person name="Steele A.D."/>
            <person name="Gui C."/>
            <person name="Meng S."/>
            <person name="Li G."/>
            <person name="Viehrig K."/>
            <person name="Ye F."/>
            <person name="Su P."/>
            <person name="Kiefer A.F."/>
            <person name="Nichols A."/>
            <person name="Cepeda A.J."/>
            <person name="Yan W."/>
            <person name="Fan B."/>
            <person name="Jiang Y."/>
            <person name="Adhikari A."/>
            <person name="Zheng C.-J."/>
            <person name="Schuster L."/>
            <person name="Cowan T.M."/>
            <person name="Smanski M.J."/>
            <person name="Chevrette M.G."/>
            <person name="De Carvalho L.P.S."/>
            <person name="Shen B."/>
        </authorList>
    </citation>
    <scope>NUCLEOTIDE SEQUENCE [LARGE SCALE GENOMIC DNA]</scope>
    <source>
        <strain evidence="1 2">NPDC048946</strain>
    </source>
</reference>
<organism evidence="1 2">
    <name type="scientific">Streptodolium elevatio</name>
    <dbReference type="NCBI Taxonomy" id="3157996"/>
    <lineage>
        <taxon>Bacteria</taxon>
        <taxon>Bacillati</taxon>
        <taxon>Actinomycetota</taxon>
        <taxon>Actinomycetes</taxon>
        <taxon>Kitasatosporales</taxon>
        <taxon>Streptomycetaceae</taxon>
        <taxon>Streptodolium</taxon>
    </lineage>
</organism>
<comment type="caution">
    <text evidence="1">The sequence shown here is derived from an EMBL/GenBank/DDBJ whole genome shotgun (WGS) entry which is preliminary data.</text>
</comment>
<evidence type="ECO:0000313" key="1">
    <source>
        <dbReference type="EMBL" id="MEU8134741.1"/>
    </source>
</evidence>
<evidence type="ECO:0000313" key="2">
    <source>
        <dbReference type="Proteomes" id="UP001551482"/>
    </source>
</evidence>
<dbReference type="GO" id="GO:0016787">
    <property type="term" value="F:hydrolase activity"/>
    <property type="evidence" value="ECO:0007669"/>
    <property type="project" value="UniProtKB-KW"/>
</dbReference>
<dbReference type="EMBL" id="JBEZFP010000031">
    <property type="protein sequence ID" value="MEU8134741.1"/>
    <property type="molecule type" value="Genomic_DNA"/>
</dbReference>
<dbReference type="RefSeq" id="WP_358353725.1">
    <property type="nucleotide sequence ID" value="NZ_JBEZFP010000031.1"/>
</dbReference>
<keyword evidence="2" id="KW-1185">Reference proteome</keyword>